<comment type="subcellular location">
    <subcellularLocation>
        <location evidence="4">Endoplasmic reticulum membrane</location>
        <topology evidence="4">Peripheral membrane protein</topology>
    </subcellularLocation>
    <subcellularLocation>
        <location evidence="3">Microsome membrane</location>
        <topology evidence="3">Peripheral membrane protein</topology>
    </subcellularLocation>
</comment>
<dbReference type="InterPro" id="IPR036396">
    <property type="entry name" value="Cyt_P450_sf"/>
</dbReference>
<evidence type="ECO:0000256" key="15">
    <source>
        <dbReference type="RuleBase" id="RU000461"/>
    </source>
</evidence>
<keyword evidence="8" id="KW-0256">Endoplasmic reticulum</keyword>
<gene>
    <name evidence="17" type="ORF">LNINA_LOCUS8715</name>
</gene>
<keyword evidence="12 15" id="KW-0503">Monooxygenase</keyword>
<keyword evidence="10 15" id="KW-0560">Oxidoreductase</keyword>
<evidence type="ECO:0000256" key="7">
    <source>
        <dbReference type="ARBA" id="ARBA00022723"/>
    </source>
</evidence>
<dbReference type="Pfam" id="PF00067">
    <property type="entry name" value="p450"/>
    <property type="match status" value="1"/>
</dbReference>
<evidence type="ECO:0000256" key="4">
    <source>
        <dbReference type="ARBA" id="ARBA00004406"/>
    </source>
</evidence>
<evidence type="ECO:0000256" key="12">
    <source>
        <dbReference type="ARBA" id="ARBA00023033"/>
    </source>
</evidence>
<comment type="similarity">
    <text evidence="5 15">Belongs to the cytochrome P450 family.</text>
</comment>
<dbReference type="SUPFAM" id="SSF48264">
    <property type="entry name" value="Cytochrome P450"/>
    <property type="match status" value="1"/>
</dbReference>
<comment type="cofactor">
    <cofactor evidence="1 14">
        <name>heme</name>
        <dbReference type="ChEBI" id="CHEBI:30413"/>
    </cofactor>
</comment>
<proteinExistence type="inferred from homology"/>
<dbReference type="PANTHER" id="PTHR24291">
    <property type="entry name" value="CYTOCHROME P450 FAMILY 4"/>
    <property type="match status" value="1"/>
</dbReference>
<reference evidence="17 18" key="1">
    <citation type="submission" date="2023-11" db="EMBL/GenBank/DDBJ databases">
        <authorList>
            <person name="Okamura Y."/>
        </authorList>
    </citation>
    <scope>NUCLEOTIDE SEQUENCE [LARGE SCALE GENOMIC DNA]</scope>
</reference>
<keyword evidence="6 14" id="KW-0349">Heme</keyword>
<dbReference type="GO" id="GO:0020037">
    <property type="term" value="F:heme binding"/>
    <property type="evidence" value="ECO:0007669"/>
    <property type="project" value="InterPro"/>
</dbReference>
<dbReference type="PRINTS" id="PR00463">
    <property type="entry name" value="EP450I"/>
</dbReference>
<keyword evidence="13 16" id="KW-0472">Membrane</keyword>
<dbReference type="Gene3D" id="1.10.630.10">
    <property type="entry name" value="Cytochrome P450"/>
    <property type="match status" value="1"/>
</dbReference>
<dbReference type="Proteomes" id="UP001497472">
    <property type="component" value="Unassembled WGS sequence"/>
</dbReference>
<evidence type="ECO:0000256" key="11">
    <source>
        <dbReference type="ARBA" id="ARBA00023004"/>
    </source>
</evidence>
<evidence type="ECO:0000256" key="9">
    <source>
        <dbReference type="ARBA" id="ARBA00022848"/>
    </source>
</evidence>
<evidence type="ECO:0000256" key="10">
    <source>
        <dbReference type="ARBA" id="ARBA00023002"/>
    </source>
</evidence>
<dbReference type="PRINTS" id="PR00385">
    <property type="entry name" value="P450"/>
</dbReference>
<evidence type="ECO:0000313" key="17">
    <source>
        <dbReference type="EMBL" id="CAK1549419.1"/>
    </source>
</evidence>
<keyword evidence="9" id="KW-0492">Microsome</keyword>
<keyword evidence="7 14" id="KW-0479">Metal-binding</keyword>
<evidence type="ECO:0000256" key="13">
    <source>
        <dbReference type="ARBA" id="ARBA00023136"/>
    </source>
</evidence>
<dbReference type="GO" id="GO:0004497">
    <property type="term" value="F:monooxygenase activity"/>
    <property type="evidence" value="ECO:0007669"/>
    <property type="project" value="UniProtKB-KW"/>
</dbReference>
<keyword evidence="18" id="KW-1185">Reference proteome</keyword>
<evidence type="ECO:0000256" key="2">
    <source>
        <dbReference type="ARBA" id="ARBA00003690"/>
    </source>
</evidence>
<dbReference type="GO" id="GO:0005789">
    <property type="term" value="C:endoplasmic reticulum membrane"/>
    <property type="evidence" value="ECO:0007669"/>
    <property type="project" value="UniProtKB-SubCell"/>
</dbReference>
<evidence type="ECO:0000256" key="3">
    <source>
        <dbReference type="ARBA" id="ARBA00004174"/>
    </source>
</evidence>
<evidence type="ECO:0000256" key="6">
    <source>
        <dbReference type="ARBA" id="ARBA00022617"/>
    </source>
</evidence>
<dbReference type="GO" id="GO:0005506">
    <property type="term" value="F:iron ion binding"/>
    <property type="evidence" value="ECO:0007669"/>
    <property type="project" value="InterPro"/>
</dbReference>
<comment type="function">
    <text evidence="2">May be involved in the metabolism of insect hormones and in the breakdown of synthetic insecticides.</text>
</comment>
<dbReference type="InterPro" id="IPR001128">
    <property type="entry name" value="Cyt_P450"/>
</dbReference>
<comment type="caution">
    <text evidence="17">The sequence shown here is derived from an EMBL/GenBank/DDBJ whole genome shotgun (WGS) entry which is preliminary data.</text>
</comment>
<dbReference type="PROSITE" id="PS00086">
    <property type="entry name" value="CYTOCHROME_P450"/>
    <property type="match status" value="1"/>
</dbReference>
<evidence type="ECO:0000256" key="14">
    <source>
        <dbReference type="PIRSR" id="PIRSR602401-1"/>
    </source>
</evidence>
<evidence type="ECO:0000256" key="8">
    <source>
        <dbReference type="ARBA" id="ARBA00022824"/>
    </source>
</evidence>
<feature type="transmembrane region" description="Helical" evidence="16">
    <location>
        <begin position="6"/>
        <end position="23"/>
    </location>
</feature>
<evidence type="ECO:0000256" key="1">
    <source>
        <dbReference type="ARBA" id="ARBA00001971"/>
    </source>
</evidence>
<organism evidence="17 18">
    <name type="scientific">Leptosia nina</name>
    <dbReference type="NCBI Taxonomy" id="320188"/>
    <lineage>
        <taxon>Eukaryota</taxon>
        <taxon>Metazoa</taxon>
        <taxon>Ecdysozoa</taxon>
        <taxon>Arthropoda</taxon>
        <taxon>Hexapoda</taxon>
        <taxon>Insecta</taxon>
        <taxon>Pterygota</taxon>
        <taxon>Neoptera</taxon>
        <taxon>Endopterygota</taxon>
        <taxon>Lepidoptera</taxon>
        <taxon>Glossata</taxon>
        <taxon>Ditrysia</taxon>
        <taxon>Papilionoidea</taxon>
        <taxon>Pieridae</taxon>
        <taxon>Pierinae</taxon>
        <taxon>Leptosia</taxon>
    </lineage>
</organism>
<protein>
    <recommendedName>
        <fullName evidence="19">Cytochrome P450</fullName>
    </recommendedName>
</protein>
<evidence type="ECO:0000256" key="5">
    <source>
        <dbReference type="ARBA" id="ARBA00010617"/>
    </source>
</evidence>
<dbReference type="AlphaFoldDB" id="A0AAV1JLY2"/>
<keyword evidence="16" id="KW-0812">Transmembrane</keyword>
<accession>A0AAV1JLY2</accession>
<evidence type="ECO:0008006" key="19">
    <source>
        <dbReference type="Google" id="ProtNLM"/>
    </source>
</evidence>
<dbReference type="GO" id="GO:0016705">
    <property type="term" value="F:oxidoreductase activity, acting on paired donors, with incorporation or reduction of molecular oxygen"/>
    <property type="evidence" value="ECO:0007669"/>
    <property type="project" value="InterPro"/>
</dbReference>
<keyword evidence="16" id="KW-1133">Transmembrane helix</keyword>
<feature type="binding site" description="axial binding residue" evidence="14">
    <location>
        <position position="442"/>
    </location>
    <ligand>
        <name>heme</name>
        <dbReference type="ChEBI" id="CHEBI:30413"/>
    </ligand>
    <ligandPart>
        <name>Fe</name>
        <dbReference type="ChEBI" id="CHEBI:18248"/>
    </ligandPart>
</feature>
<dbReference type="InterPro" id="IPR050196">
    <property type="entry name" value="Cytochrome_P450_Monoox"/>
</dbReference>
<dbReference type="CDD" id="cd20628">
    <property type="entry name" value="CYP4"/>
    <property type="match status" value="1"/>
</dbReference>
<dbReference type="InterPro" id="IPR017972">
    <property type="entry name" value="Cyt_P450_CS"/>
</dbReference>
<dbReference type="PANTHER" id="PTHR24291:SF189">
    <property type="entry name" value="CYTOCHROME P450 4C3-RELATED"/>
    <property type="match status" value="1"/>
</dbReference>
<dbReference type="EMBL" id="CAVLEF010000011">
    <property type="protein sequence ID" value="CAK1549419.1"/>
    <property type="molecule type" value="Genomic_DNA"/>
</dbReference>
<evidence type="ECO:0000256" key="16">
    <source>
        <dbReference type="SAM" id="Phobius"/>
    </source>
</evidence>
<sequence>MSFFRLCIIVIVLCLTALYWMFWKSSRLVRKIPGPRSWPFIGNTWSIIKTTENLFPYLRTLYKDFGNISQMHGLTYKAVHIFNPDDIEKILSSSRFNYKQQPYTFFQPWLGDGLLISNGAKWQQRRKLLTGAFHFNILKKYTRTFIDRAQNFLQEVEKETWKQKTDVVPLVCKTTLQIMCETAMGTSMNEGIKNVTNKYLEAIHAVGQCIMRRICRVWLYPDAVFFFTKTFWLQEKAVRDLHRFTEEIIEERRIYIEDNSTIDCDINESSKGRLAMLDLLLEKEKQGEIDRRGTREEVDTFMFEGHDTTAMALSFMIMRIANEPEVQHKIYEELFDIFGNSDRQPTSEDLNAMKYLECCIKESLRLYPSVPLIVRYTTEESELGGFTIPVDTICHIYVYDLHRRADLFPEPEKFIPERFYPENCQNRHPFSYIPFSAGYRNCIGQRFAMLEMKILISGLLRRYQLLPITKPADLVFKADIILRTNSPIYVRFCKRV</sequence>
<name>A0AAV1JLY2_9NEOP</name>
<evidence type="ECO:0000313" key="18">
    <source>
        <dbReference type="Proteomes" id="UP001497472"/>
    </source>
</evidence>
<dbReference type="InterPro" id="IPR002401">
    <property type="entry name" value="Cyt_P450_E_grp-I"/>
</dbReference>
<keyword evidence="11 14" id="KW-0408">Iron</keyword>